<sequence>MSRRYNCSFSMSANPKIQFFFKGFREQKRRKSCLWVISSLVFVLDSLSSLCELKG</sequence>
<accession>A0A822ZEZ6</accession>
<dbReference type="Proteomes" id="UP000607653">
    <property type="component" value="Unassembled WGS sequence"/>
</dbReference>
<proteinExistence type="predicted"/>
<evidence type="ECO:0000313" key="1">
    <source>
        <dbReference type="EMBL" id="DAD43457.1"/>
    </source>
</evidence>
<comment type="caution">
    <text evidence="1">The sequence shown here is derived from an EMBL/GenBank/DDBJ whole genome shotgun (WGS) entry which is preliminary data.</text>
</comment>
<reference evidence="1 2" key="1">
    <citation type="journal article" date="2020" name="Mol. Biol. Evol.">
        <title>Distinct Expression and Methylation Patterns for Genes with Different Fates following a Single Whole-Genome Duplication in Flowering Plants.</title>
        <authorList>
            <person name="Shi T."/>
            <person name="Rahmani R.S."/>
            <person name="Gugger P.F."/>
            <person name="Wang M."/>
            <person name="Li H."/>
            <person name="Zhang Y."/>
            <person name="Li Z."/>
            <person name="Wang Q."/>
            <person name="Van de Peer Y."/>
            <person name="Marchal K."/>
            <person name="Chen J."/>
        </authorList>
    </citation>
    <scope>NUCLEOTIDE SEQUENCE [LARGE SCALE GENOMIC DNA]</scope>
    <source>
        <tissue evidence="1">Leaf</tissue>
    </source>
</reference>
<name>A0A822ZEZ6_NELNU</name>
<organism evidence="1 2">
    <name type="scientific">Nelumbo nucifera</name>
    <name type="common">Sacred lotus</name>
    <dbReference type="NCBI Taxonomy" id="4432"/>
    <lineage>
        <taxon>Eukaryota</taxon>
        <taxon>Viridiplantae</taxon>
        <taxon>Streptophyta</taxon>
        <taxon>Embryophyta</taxon>
        <taxon>Tracheophyta</taxon>
        <taxon>Spermatophyta</taxon>
        <taxon>Magnoliopsida</taxon>
        <taxon>Proteales</taxon>
        <taxon>Nelumbonaceae</taxon>
        <taxon>Nelumbo</taxon>
    </lineage>
</organism>
<protein>
    <submittedName>
        <fullName evidence="1">Uncharacterized protein</fullName>
    </submittedName>
</protein>
<keyword evidence="2" id="KW-1185">Reference proteome</keyword>
<gene>
    <name evidence="1" type="ORF">HUJ06_001687</name>
</gene>
<dbReference type="AlphaFoldDB" id="A0A822ZEZ6"/>
<dbReference type="EMBL" id="DUZY01000006">
    <property type="protein sequence ID" value="DAD43457.1"/>
    <property type="molecule type" value="Genomic_DNA"/>
</dbReference>
<evidence type="ECO:0000313" key="2">
    <source>
        <dbReference type="Proteomes" id="UP000607653"/>
    </source>
</evidence>